<feature type="region of interest" description="Disordered" evidence="2">
    <location>
        <begin position="1793"/>
        <end position="1825"/>
    </location>
</feature>
<feature type="coiled-coil region" evidence="1">
    <location>
        <begin position="1527"/>
        <end position="1622"/>
    </location>
</feature>
<feature type="compositionally biased region" description="Basic and acidic residues" evidence="2">
    <location>
        <begin position="2323"/>
        <end position="2332"/>
    </location>
</feature>
<feature type="coiled-coil region" evidence="1">
    <location>
        <begin position="1690"/>
        <end position="1717"/>
    </location>
</feature>
<feature type="coiled-coil region" evidence="1">
    <location>
        <begin position="684"/>
        <end position="732"/>
    </location>
</feature>
<feature type="coiled-coil region" evidence="1">
    <location>
        <begin position="1021"/>
        <end position="1134"/>
    </location>
</feature>
<dbReference type="Proteomes" id="UP000663868">
    <property type="component" value="Unassembled WGS sequence"/>
</dbReference>
<feature type="compositionally biased region" description="Polar residues" evidence="2">
    <location>
        <begin position="5126"/>
        <end position="5147"/>
    </location>
</feature>
<feature type="coiled-coil region" evidence="1">
    <location>
        <begin position="3613"/>
        <end position="3703"/>
    </location>
</feature>
<feature type="region of interest" description="Disordered" evidence="2">
    <location>
        <begin position="2040"/>
        <end position="2065"/>
    </location>
</feature>
<organism evidence="3 4">
    <name type="scientific">Adineta steineri</name>
    <dbReference type="NCBI Taxonomy" id="433720"/>
    <lineage>
        <taxon>Eukaryota</taxon>
        <taxon>Metazoa</taxon>
        <taxon>Spiralia</taxon>
        <taxon>Gnathifera</taxon>
        <taxon>Rotifera</taxon>
        <taxon>Eurotatoria</taxon>
        <taxon>Bdelloidea</taxon>
        <taxon>Adinetida</taxon>
        <taxon>Adinetidae</taxon>
        <taxon>Adineta</taxon>
    </lineage>
</organism>
<feature type="coiled-coil region" evidence="1">
    <location>
        <begin position="558"/>
        <end position="628"/>
    </location>
</feature>
<feature type="compositionally biased region" description="Low complexity" evidence="2">
    <location>
        <begin position="4211"/>
        <end position="4227"/>
    </location>
</feature>
<sequence length="5604" mass="658503">MLRSENVQVRSQLSSIQRRMFQEKQQIMDYLRQIENDLIEKEQIKQRELLLRQDYEQLQIINKQDRKEIEHLKNSINHDQQKIEELQEQCSQLLNTIQIQDEEKKQYILQLDSYQTEIKKHLNDEPIDQLIPISNDQYQSEQLLQTPAEFVSELNNERDKLQLDFDNLTIQYKELDQDYQAWRLYQQNQLLILRDRCKLCNDTDDNLSFDDLLQQIENRFRNLENECDTLANRVIELQATTTPDSEREDKLRQDMKILANQCAQLDEANRAWQQFQQNQLENFRNKLQYSLPIDNNSNSFDEIAQLIVDHIKQLVNERDTLIHNNIQTTKKLHNDFESEPINNINTQRQEYIHSTHEQSPSQEISINNLTSAPMLMNEHDEEIRKLRENLTNLTTQCTQLDEANRAWQQYQQTQLQQLHEKLQHYLPLDNLNSFDQLPQLIIDHINTLNQQYQTLQQTNQQLQLESETNLQTIKQAQINTINELNQEVLVLQEQLDNKTNDLEEQQMNDESKQVSRGNELEFVPLNNEENVDILRKEFEDIVSVDYNVSFEGVVRQIVDEIKRERKELNERYEALEKANNDLQTESGNNMESIRQSYLNTVNELNQELLAMKEQYDQLDAEKHILNDKLENQSVIQPIESSPFNSNVTDETHPIWNEIQSILNLLDELSREKFIFHIHHLISEYRLAKDKINILTKDLENINQQLTNIYNQCEQLQETNKQLLLEKELVNGKSMNDDQFQQEYILLKNQCTQLDIANRSWQLFYDNQIELLKNKFKNYFDFDQNNNFDQIIDIIAKEFEQLKETIPSEVIINNNQFSNEPSVDSQDKKQILTLQDEIAHLEEQLQTNQFSIDSLTTNLQLITQENDILTNDNHNLINQLNEFRKQSIPFDTQQRHISQLSTVDHAPIEEPLLHTITPVQSANTEQEINNIQQLQTDISLLRTQCAQLDEANRAWKDFHQNQLELFRDKLQDWIPLDINSNLEQMTQQILAHITQIRNDRNFIFQNDNQSDSSTIDSLQKQLANYQYNESMLAQNLEQLNQKLLDVYKQCEEFRDNNAQLILSKQQVDKQLEEREKQINEYQLLTNQNIDSPTEVDLFNTLKNTPTEHSNQEEEIRQLRENLGNLTTQCTQLDEANRAWQQYQQTLVQQLQSHLPLDNLDSFDQLPQLIIDYINTLNQQYQTLQQTNQQLQLESETNLQTIKQAQINTINELNQEVLVLQEQLDNKTNDLEEQQMNDESKQVSKGNELEFIPLNNEENVDILRKEFEDIVSFGYNISFEKAVRQIVDEIKRERKELNERYEALEKTNYDIRIEADNNMELIRESCLNSIKELNEELLNIKEECNEFDRRNKELLLEIETLNNQLNDRSIVVGQHSQSISNLLEQQKSVVSNEEFHDQMTNNSDENNLATTPVIFENNPIQIDTIDKQIQTESFYQLWSTDEAEKLTNNYEDDDDDRLNEYINEISSLSPTEVSNQLNQQCQQILSKENLQLTSFPNLESNHLSLLALHSLYTQHLTDEAKQLYNETVVRALKQEYELLNNEKTDLIEQLNSFRLKNDELLQQIELEQIHTKALIEKYELNVNELKNNLSQLTQENQKITENKYEELEKEYNQLKLDFSELINENELLKDYNAQMYQEKFQEKEDNGSVEIKKSHNVDIQCNLNSEDSNWNNDWNADTTISTQDQTSNEQEIVRLKTIIEEVQNENENLRVLSNCINNQSISINTFTQTETEKENNDWNEDVTIPQISTEDQTSNEQEIIRLKAIIDEIQNENENLRVLSNCINNQSISINTFTQTENEDNNEISSVKDDSSKQIVDNQTQTDDQPQDKLTQVNTKLKRALQTIKDKINRIVIEQPELFPESTDDTIVRLDHLISAVEQQAIQIDLLKTKSDILIPTLSVQEIEQIVEERNQLQNEKLTNNEEIHNLRSQLVERDDQLQELNEKYSEIVSNVEKPNIETVDNETQTDEQQKDKLAQINNKLKRALQNIKEKIQRIVNEKPELFINSSDDTVERLDNLLSAIEILQNERDHALQKIDELQNTNRDQIDNMSSSITTQSNSEDSLSEDYQKQIDQLQKHLSQKDEERSLLRERLNEVEVEFRKTLDDHESTVNKYEFLKQERDVLIEQHTSQTDEYEHQIELLQEEVAQLKQASTLPTEDLQSTQEIIEQQTEELKDLTEKYLSQTASQDELNRQKQEIEERLHERDNQLENLIKERTILLEQLEKSTVSSPVETTDNESQTEDRQQDKLAQVNNKLKRALQGIKDKIHRVVNEKPDLFDGVSQDTAERLDHLISTVENQAAYINILQSERDQAQEQLQNSMQTPHQELDNERQTEMEQLTSSAPLSSPSIVNDYQQQIHQLQQNLSQKDEHQNLLQENLNKVEAELEQIRNDYSSIVTEYELLVQHQTQESQNSQLEIQQLKAAADLKQSIKHEHIETQTDEDINALYELIEEQSQQMKDLNEMTSILSSQLESQIDINKEKKEMEEQLANYKNELENFMQERTTLLEEIAKSKSSPSESADNETQTEDRQQDKLAQVNTKLKRALQGIKDKVHRIVTERPELFDDVGEDTSERLEHLISTVQDQAAQINILQSERYEANQKYEDELKRLQSSLEASQYELDNEHRVKVEQLVRATPPDDNSPSAVEDYRKQIDQLQKHLSQKDEERSLLRERLNEVEVEFRKALDDHESTVNKYEFLKQERNVLVEQQEISTTESQNKIEELENELDQLKQSAITQHAQIQTDKNIQSLEKVIEQQSQQIIDLNDKNTELLSQLESHAKLDHEKEQTEKQLAHYQKHLKDLLKQNTNLIEELEKSTVSSPVETADNETQTDERQQEKLAQVNNKLKRALQGIKDKIYRIVNEKPDLFDGVSEDTSERLEHLISTVENQAAYINILQSERDEVQEQLTSPSVENSSSIVDDYQQQIHQLQQNLLEKDEQQSLLQENLNKAEAELEQIRNDYSSIVTEYELLVQHQTQESQNSQHEIQQLKEAVDQKQSVKHEHAETQTHENIIALHELIEEQSQQIKELNEINNEKKELEERLNERETQIQNLMQEIAKSKSSHIDTADNESQTDELQEVKGVQMNKKLKRSLQGIKDKIHRVVNEKPDLFDGVSEDTTERLEHLISTIENQAAYINILQSARDQVQEQLSSPSAENSSSIVNVYQQQIHQLQQNLLEKDEQQSLLQENLNKVEAELEQIRNDYSSIVTEYELLGQQQTQESQNSQHEIQQLKAAADLKQSVKYEHVETQTDEDINALHELIEEQSQQMKDLNEMTSILSSQLESQMDINKQKKELEERLNERDSHIERLMEERTNLLQEIAKSTPSLIETADNESQTEDRLQEKSTRANYKLKRSLQVVKEKIQDIVTERPDLFDDIGEDTNERLDHLISTVQNQAAYITILRSERDRVEEPLQNSMQRSQQEPDTERQTEIEQLTSSAPSSSSSIMNDYQQQIHQLQQNLSEKDEERSLLRERLNEVEVEFRKTLDDHASTQNKYELLAQQQTQELQNSRHEIEQLKGEVAELKQLVNSEHVETQTDEDINALHELIEEQSQQIKDLGEINNEKKDLEERLSERETHIQNLMEEITNTKSSSVEATDNESQTDELQEGKLAQVNKKLKRSLQVVKDKVDRLVSDKPDLFDGVGEGTNERLEHLISTIENQTAYINILQSERDQAQEQLQNSSVVDDYQQQIHQLQENLSEKDQQQSLLQVHLNEVQADLEKIRDDHTSSMTKHELLVQQQTQESQHSQHEIQQLKEAAELKQSVRFEHIEIQTDEDVNALHELIEEQSQQIKDLGEINNEKKELEERLNEREGQIKNLIEEIANSKSSHVETTDNECQTEELQDGKGAQMNKKLKRSLQVVKDKVDRMVSDKPDLFDGIGEETNERLDHLIATVENQAAYINILQNERDQAQEQLQNLMQTSQQEQDNERQIEIEPLTSSAPLSSPSVVNDHQQQIHQLQENLSQKDEQQSLLQEHLNEVQGELEKIRDDHSSMVTKYELLVQQQTEQSQNSEHEIEELRKEVAELKQSVKCEHVETQTDENINALHALIEEQSQQIKELNEINNEKKELEERLNEREGQIKNLMEETVNSKSSHVETADNECQTEELQEGKGAQMNKKLKRSLQVVTDKVDRLVSEKPDLFDGVGEETNERLDHLIATVENQVEQMNILRNEHDQIEEQLRKDLTELQHSLETCQKDLNNEREMKTEECLTSAAPSTSSETASPSVVEEYEKQIKQLEEKIIEKEEELASLNKHMTEIELKLKKSVEDNELNMNSYEERIQSFIDERNTLIEQQALRFSECEREIEELKTCNDQFQEELKTLKENCLSLNSQIDSHAILQAATERQRIENERQINNYQYEIESLQEERIRLLDEIQKNIVLPIQTIDNESQTDDHERKKLIKTNKKLTNTLETFQNKIHHFASENPDLFDGIGEEVNERFDHLLTQMNLLQNQIEQYQNTLQRFKNELDNEHEIKTEELNSLPSSSLVIEDYEKKTDQLQQFHPEKNKEQILLDDRLNEIQFQLRKTLNDRALTITKYASVVKENDALVEQQTLQLAQRREMEDLFDKHEKKLNNLIHDRTKLLTEMEKRVLPSIQTNTCEIQTDTEQYEQLVQLNEEMKHSLDIFQEKIHGVVGERQDIFDGISEETNERLDHLISTLEDQATQMDTLQIESTRVEEQLRNEIKDLQNALNACQYELDNERRLKVERLVSTSSSDTNNSSIIENYQKQIDQYQQNLVEKDEERNLLRERFNEVELEYQKIQNDNTLTTSKCESLEKERDALIEQLKDLNEKNTSLLSQIELNNEEKEFEEQLFQHKKQLENLINERTMFMEGLDTNNVPSLPIENNDEYNLLLEINQNLRTEIETIGNKLDSIINTKPDLFENIGNDIHERLDYLINQVIQLKDQSKQENEKYQQLQNSFDMYRQEIENKEKIEEQANNNSTQTEIDSSSYVDVEIIKDKIQQIIQNYPTLHSKSNNNIIEDFDQIFSNITDLQHEIKELQSSYDTYRNEIENNRLIKMEQLRSYQLNDVDTQTIGLSIIEEHQKQIEKLQENELVYQREIQRLLEEKNQAQDLLSQWRKDKNEKTNIGELSNINSHMESHINEYQSQIDNLLRERLTLTEEIKQLTSQPRKTDSESQTMNDIDLQSSSSSSDQNISRHIFEQEMLAWSNESEELKRLVKQIQFENKKLKGIILKFEHMVLDYVHENERLKQENQHLSFHNYSSLQKTDGSTQNSAASDTDICYLTLKCLTYEVAQRISNTTNNEQSSVLIKNDSEQDSKQRYNDMERQMKNVCIQNERLKNQLETYTLQFKQLQHEMSIKMQDISTLKDETDRLRTSEIQYRLEADRLTAYLHDDQIKIQQLERDLYDIKQRQLNNDDKSIANLRELLELKERELNALKEKLDYTKQTHQIELQEATKANQFSLDNAKRLEQADVRNKDKRRELETKVTKFCTITRPLVENRQLFKENPIINMDELRKLIGEVDTEKRVSNTLSPIRDCLGLLEAQMRDLHHGIIENHARRSKRWKYKLGFECLACESRWEVTHDIRDLQEACLDPNRFLESSIVEPMAGCSCPIIIDFIESDVRLIVDDMIDEVTSTNAVN</sequence>
<feature type="coiled-coil region" evidence="1">
    <location>
        <begin position="3893"/>
        <end position="4086"/>
    </location>
</feature>
<accession>A0A819GLV5</accession>
<feature type="region of interest" description="Disordered" evidence="2">
    <location>
        <begin position="5126"/>
        <end position="5155"/>
    </location>
</feature>
<protein>
    <submittedName>
        <fullName evidence="3">Uncharacterized protein</fullName>
    </submittedName>
</protein>
<feature type="coiled-coil region" evidence="1">
    <location>
        <begin position="1278"/>
        <end position="1362"/>
    </location>
</feature>
<feature type="compositionally biased region" description="Low complexity" evidence="2">
    <location>
        <begin position="3435"/>
        <end position="3446"/>
    </location>
</feature>
<feature type="coiled-coil region" evidence="1">
    <location>
        <begin position="55"/>
        <end position="124"/>
    </location>
</feature>
<name>A0A819GLV5_9BILA</name>
<feature type="region of interest" description="Disordered" evidence="2">
    <location>
        <begin position="2310"/>
        <end position="2345"/>
    </location>
</feature>
<feature type="coiled-coil region" evidence="1">
    <location>
        <begin position="1753"/>
        <end position="1784"/>
    </location>
</feature>
<feature type="coiled-coil region" evidence="1">
    <location>
        <begin position="4659"/>
        <end position="4826"/>
    </location>
</feature>
<keyword evidence="1" id="KW-0175">Coiled coil</keyword>
<feature type="coiled-coil region" evidence="1">
    <location>
        <begin position="2643"/>
        <end position="2677"/>
    </location>
</feature>
<evidence type="ECO:0000256" key="2">
    <source>
        <dbReference type="SAM" id="MobiDB-lite"/>
    </source>
</evidence>
<feature type="coiled-coil region" evidence="1">
    <location>
        <begin position="851"/>
        <end position="885"/>
    </location>
</feature>
<feature type="region of interest" description="Disordered" evidence="2">
    <location>
        <begin position="2508"/>
        <end position="2531"/>
    </location>
</feature>
<feature type="coiled-coil region" evidence="1">
    <location>
        <begin position="3783"/>
        <end position="3827"/>
    </location>
</feature>
<proteinExistence type="predicted"/>
<feature type="coiled-coil region" evidence="1">
    <location>
        <begin position="151"/>
        <end position="178"/>
    </location>
</feature>
<feature type="coiled-coil region" evidence="1">
    <location>
        <begin position="5284"/>
        <end position="5318"/>
    </location>
</feature>
<feature type="region of interest" description="Disordered" evidence="2">
    <location>
        <begin position="2222"/>
        <end position="2245"/>
    </location>
</feature>
<feature type="coiled-coil region" evidence="1">
    <location>
        <begin position="4897"/>
        <end position="4941"/>
    </location>
</feature>
<feature type="compositionally biased region" description="Polar residues" evidence="2">
    <location>
        <begin position="2040"/>
        <end position="2059"/>
    </location>
</feature>
<feature type="region of interest" description="Disordered" evidence="2">
    <location>
        <begin position="4207"/>
        <end position="4227"/>
    </location>
</feature>
<feature type="coiled-coil region" evidence="1">
    <location>
        <begin position="206"/>
        <end position="268"/>
    </location>
</feature>
<feature type="coiled-coil region" evidence="1">
    <location>
        <begin position="2909"/>
        <end position="3103"/>
    </location>
</feature>
<gene>
    <name evidence="3" type="ORF">KXQ929_LOCUS22125</name>
</gene>
<reference evidence="3" key="1">
    <citation type="submission" date="2021-02" db="EMBL/GenBank/DDBJ databases">
        <authorList>
            <person name="Nowell W R."/>
        </authorList>
    </citation>
    <scope>NUCLEOTIDE SEQUENCE</scope>
</reference>
<dbReference type="EMBL" id="CAJOBB010001668">
    <property type="protein sequence ID" value="CAF3888014.1"/>
    <property type="molecule type" value="Genomic_DNA"/>
</dbReference>
<feature type="coiled-coil region" evidence="1">
    <location>
        <begin position="3159"/>
        <end position="3207"/>
    </location>
</feature>
<comment type="caution">
    <text evidence="3">The sequence shown here is derived from an EMBL/GenBank/DDBJ whole genome shotgun (WGS) entry which is preliminary data.</text>
</comment>
<feature type="coiled-coil region" evidence="1">
    <location>
        <begin position="5376"/>
        <end position="5435"/>
    </location>
</feature>
<feature type="coiled-coil region" evidence="1">
    <location>
        <begin position="2348"/>
        <end position="2506"/>
    </location>
</feature>
<evidence type="ECO:0000313" key="3">
    <source>
        <dbReference type="EMBL" id="CAF3888014.1"/>
    </source>
</evidence>
<feature type="region of interest" description="Disordered" evidence="2">
    <location>
        <begin position="2811"/>
        <end position="2833"/>
    </location>
</feature>
<feature type="compositionally biased region" description="Polar residues" evidence="2">
    <location>
        <begin position="3411"/>
        <end position="3421"/>
    </location>
</feature>
<feature type="coiled-coil region" evidence="1">
    <location>
        <begin position="1172"/>
        <end position="1235"/>
    </location>
</feature>
<evidence type="ECO:0000313" key="4">
    <source>
        <dbReference type="Proteomes" id="UP000663868"/>
    </source>
</evidence>
<evidence type="ECO:0000256" key="1">
    <source>
        <dbReference type="SAM" id="Coils"/>
    </source>
</evidence>
<feature type="region of interest" description="Disordered" evidence="2">
    <location>
        <begin position="3407"/>
        <end position="3446"/>
    </location>
</feature>
<feature type="coiled-coil region" evidence="1">
    <location>
        <begin position="2122"/>
        <end position="2212"/>
    </location>
</feature>
<feature type="coiled-coil region" evidence="1">
    <location>
        <begin position="376"/>
        <end position="403"/>
    </location>
</feature>
<feature type="compositionally biased region" description="Polar residues" evidence="2">
    <location>
        <begin position="2311"/>
        <end position="2322"/>
    </location>
</feature>
<feature type="compositionally biased region" description="Polar residues" evidence="2">
    <location>
        <begin position="2333"/>
        <end position="2345"/>
    </location>
</feature>
<feature type="coiled-coil region" evidence="1">
    <location>
        <begin position="3252"/>
        <end position="3310"/>
    </location>
</feature>
<feature type="coiled-coil region" evidence="1">
    <location>
        <begin position="445"/>
        <end position="508"/>
    </location>
</feature>
<feature type="compositionally biased region" description="Polar residues" evidence="2">
    <location>
        <begin position="2222"/>
        <end position="2231"/>
    </location>
</feature>